<dbReference type="CDD" id="cd01296">
    <property type="entry name" value="Imidazolone-5PH"/>
    <property type="match status" value="1"/>
</dbReference>
<feature type="binding site" evidence="7">
    <location>
        <position position="151"/>
    </location>
    <ligand>
        <name>4-imidazolone-5-propanoate</name>
        <dbReference type="ChEBI" id="CHEBI:77893"/>
    </ligand>
</feature>
<comment type="similarity">
    <text evidence="7">Belongs to the metallo-dependent hydrolases superfamily. HutI family.</text>
</comment>
<dbReference type="NCBIfam" id="TIGR01224">
    <property type="entry name" value="hutI"/>
    <property type="match status" value="1"/>
</dbReference>
<comment type="catalytic activity">
    <reaction evidence="7">
        <text>4-imidazolone-5-propanoate + H2O = N-formimidoyl-L-glutamate</text>
        <dbReference type="Rhea" id="RHEA:23660"/>
        <dbReference type="ChEBI" id="CHEBI:15377"/>
        <dbReference type="ChEBI" id="CHEBI:58928"/>
        <dbReference type="ChEBI" id="CHEBI:77893"/>
        <dbReference type="EC" id="3.5.2.7"/>
    </reaction>
</comment>
<feature type="binding site" evidence="7">
    <location>
        <position position="248"/>
    </location>
    <ligand>
        <name>Zn(2+)</name>
        <dbReference type="ChEBI" id="CHEBI:29105"/>
    </ligand>
</feature>
<evidence type="ECO:0000313" key="10">
    <source>
        <dbReference type="Proteomes" id="UP000297396"/>
    </source>
</evidence>
<accession>A0A4Y9K2C2</accession>
<keyword evidence="3 7" id="KW-0378">Hydrolase</keyword>
<dbReference type="SUPFAM" id="SSF51556">
    <property type="entry name" value="Metallo-dependent hydrolases"/>
    <property type="match status" value="1"/>
</dbReference>
<dbReference type="PANTHER" id="PTHR42752">
    <property type="entry name" value="IMIDAZOLONEPROPIONASE"/>
    <property type="match status" value="1"/>
</dbReference>
<evidence type="ECO:0000256" key="2">
    <source>
        <dbReference type="ARBA" id="ARBA00022723"/>
    </source>
</evidence>
<keyword evidence="2 7" id="KW-0479">Metal-binding</keyword>
<comment type="function">
    <text evidence="7">Catalyzes the hydrolytic cleavage of the carbon-nitrogen bond in imidazolone-5-propanoate to yield N-formimidoyl-L-glutamate. It is the third step in the universal histidine degradation pathway.</text>
</comment>
<dbReference type="OrthoDB" id="5687299at2"/>
<dbReference type="Proteomes" id="UP000297396">
    <property type="component" value="Unassembled WGS sequence"/>
</dbReference>
<evidence type="ECO:0000256" key="5">
    <source>
        <dbReference type="ARBA" id="ARBA00022833"/>
    </source>
</evidence>
<comment type="pathway">
    <text evidence="7">Amino-acid degradation; L-histidine degradation into L-glutamate; N-formimidoyl-L-glutamate from L-histidine: step 3/3.</text>
</comment>
<dbReference type="EMBL" id="SPPA01000007">
    <property type="protein sequence ID" value="TFV11170.1"/>
    <property type="molecule type" value="Genomic_DNA"/>
</dbReference>
<comment type="caution">
    <text evidence="9">The sequence shown here is derived from an EMBL/GenBank/DDBJ whole genome shotgun (WGS) entry which is preliminary data.</text>
</comment>
<dbReference type="GO" id="GO:0008270">
    <property type="term" value="F:zinc ion binding"/>
    <property type="evidence" value="ECO:0007669"/>
    <property type="project" value="UniProtKB-UniRule"/>
</dbReference>
<evidence type="ECO:0000256" key="7">
    <source>
        <dbReference type="HAMAP-Rule" id="MF_00372"/>
    </source>
</evidence>
<feature type="binding site" evidence="7">
    <location>
        <position position="151"/>
    </location>
    <ligand>
        <name>N-formimidoyl-L-glutamate</name>
        <dbReference type="ChEBI" id="CHEBI:58928"/>
    </ligand>
</feature>
<dbReference type="GO" id="GO:0005737">
    <property type="term" value="C:cytoplasm"/>
    <property type="evidence" value="ECO:0007669"/>
    <property type="project" value="UniProtKB-SubCell"/>
</dbReference>
<protein>
    <recommendedName>
        <fullName evidence="1 7">Imidazolonepropionase</fullName>
        <ecNumber evidence="1 7">3.5.2.7</ecNumber>
    </recommendedName>
    <alternativeName>
        <fullName evidence="7">Imidazolone-5-propionate hydrolase</fullName>
    </alternativeName>
</protein>
<dbReference type="InterPro" id="IPR005920">
    <property type="entry name" value="HutI"/>
</dbReference>
<keyword evidence="4 7" id="KW-0369">Histidine metabolism</keyword>
<proteinExistence type="inferred from homology"/>
<dbReference type="GO" id="GO:0005506">
    <property type="term" value="F:iron ion binding"/>
    <property type="evidence" value="ECO:0007669"/>
    <property type="project" value="UniProtKB-UniRule"/>
</dbReference>
<feature type="binding site" evidence="7">
    <location>
        <position position="327"/>
    </location>
    <ligand>
        <name>N-formimidoyl-L-glutamate</name>
        <dbReference type="ChEBI" id="CHEBI:58928"/>
    </ligand>
</feature>
<keyword evidence="5 7" id="KW-0862">Zinc</keyword>
<feature type="binding site" evidence="7">
    <location>
        <position position="81"/>
    </location>
    <ligand>
        <name>Fe(3+)</name>
        <dbReference type="ChEBI" id="CHEBI:29034"/>
    </ligand>
</feature>
<dbReference type="GO" id="GO:0019556">
    <property type="term" value="P:L-histidine catabolic process to glutamate and formamide"/>
    <property type="evidence" value="ECO:0007669"/>
    <property type="project" value="UniProtKB-UniRule"/>
</dbReference>
<dbReference type="Gene3D" id="2.30.40.10">
    <property type="entry name" value="Urease, subunit C, domain 1"/>
    <property type="match status" value="1"/>
</dbReference>
<feature type="binding site" evidence="7">
    <location>
        <position position="79"/>
    </location>
    <ligand>
        <name>Fe(3+)</name>
        <dbReference type="ChEBI" id="CHEBI:29034"/>
    </ligand>
</feature>
<keyword evidence="6 7" id="KW-0408">Iron</keyword>
<feature type="binding site" evidence="7">
    <location>
        <position position="323"/>
    </location>
    <ligand>
        <name>Zn(2+)</name>
        <dbReference type="ChEBI" id="CHEBI:29105"/>
    </ligand>
</feature>
<dbReference type="HAMAP" id="MF_00372">
    <property type="entry name" value="HutI"/>
    <property type="match status" value="1"/>
</dbReference>
<dbReference type="Gene3D" id="3.20.20.140">
    <property type="entry name" value="Metal-dependent hydrolases"/>
    <property type="match status" value="1"/>
</dbReference>
<feature type="binding site" evidence="7">
    <location>
        <position position="325"/>
    </location>
    <ligand>
        <name>N-formimidoyl-L-glutamate</name>
        <dbReference type="ChEBI" id="CHEBI:58928"/>
    </ligand>
</feature>
<dbReference type="InterPro" id="IPR032466">
    <property type="entry name" value="Metal_Hydrolase"/>
</dbReference>
<comment type="cofactor">
    <cofactor evidence="7">
        <name>Zn(2+)</name>
        <dbReference type="ChEBI" id="CHEBI:29105"/>
    </cofactor>
    <cofactor evidence="7">
        <name>Fe(3+)</name>
        <dbReference type="ChEBI" id="CHEBI:29034"/>
    </cofactor>
    <text evidence="7">Binds 1 zinc or iron ion per subunit.</text>
</comment>
<evidence type="ECO:0000256" key="1">
    <source>
        <dbReference type="ARBA" id="ARBA00012864"/>
    </source>
</evidence>
<feature type="binding site" evidence="7">
    <location>
        <position position="323"/>
    </location>
    <ligand>
        <name>Fe(3+)</name>
        <dbReference type="ChEBI" id="CHEBI:29034"/>
    </ligand>
</feature>
<feature type="binding site" evidence="7">
    <location>
        <position position="248"/>
    </location>
    <ligand>
        <name>Fe(3+)</name>
        <dbReference type="ChEBI" id="CHEBI:29034"/>
    </ligand>
</feature>
<name>A0A4Y9K2C2_9PAST</name>
<feature type="binding site" evidence="7">
    <location>
        <position position="81"/>
    </location>
    <ligand>
        <name>Zn(2+)</name>
        <dbReference type="ChEBI" id="CHEBI:29105"/>
    </ligand>
</feature>
<feature type="domain" description="Amidohydrolase-related" evidence="8">
    <location>
        <begin position="71"/>
        <end position="411"/>
    </location>
</feature>
<evidence type="ECO:0000256" key="4">
    <source>
        <dbReference type="ARBA" id="ARBA00022808"/>
    </source>
</evidence>
<reference evidence="9 10" key="1">
    <citation type="submission" date="2019-03" db="EMBL/GenBank/DDBJ databases">
        <title>Diversity of the mouse oral microbiome.</title>
        <authorList>
            <person name="Joseph S."/>
            <person name="Aduse-Opoku J."/>
            <person name="Curtis M."/>
            <person name="Wade W."/>
            <person name="Hashim A."/>
        </authorList>
    </citation>
    <scope>NUCLEOTIDE SEQUENCE [LARGE SCALE GENOMIC DNA]</scope>
    <source>
        <strain evidence="9 10">WT12</strain>
    </source>
</reference>
<sequence>MHAELLITHTHLATMNEAFGFDLYRKDSEPYGQITDGALAVSQGKIIWLGKMQDLPPIKAEQVWNAKGKWLTPALIDCHTHLVYAGNRSNEFEARLTGTSYETIAKQGGGILATVNATRQASFDTLCQSAEKRLSDLIAQGVATVEIKSGYGLDLATERKMLKVARHLADKYGIMVKTTYLAAHSTPQEYQGREAAYIEQVCEWLVILAQEGLIDAVDAFCEHIAFTPAQVKRLFEQAKQLGLPVKLHAEQLSDSGGGGLVAEFGGLSADHIEYLSEESITKMAQAGTVGVLLPTAFYLLRETQHPPIAAMRQAGLKMAVSTDCNPGTSPSTSLLLAMNMACTLFRLTPEEALAGTTYHAACALGIQNHKGKLAVGYDADLCLWEIDRPADLSYLIGQNRLAALYIGGKAVAYQPQS</sequence>
<dbReference type="InterPro" id="IPR011059">
    <property type="entry name" value="Metal-dep_hydrolase_composite"/>
</dbReference>
<dbReference type="EC" id="3.5.2.7" evidence="1 7"/>
<dbReference type="GO" id="GO:0050480">
    <property type="term" value="F:imidazolonepropionase activity"/>
    <property type="evidence" value="ECO:0007669"/>
    <property type="project" value="UniProtKB-UniRule"/>
</dbReference>
<feature type="binding site" evidence="7">
    <location>
        <position position="251"/>
    </location>
    <ligand>
        <name>4-imidazolone-5-propanoate</name>
        <dbReference type="ChEBI" id="CHEBI:77893"/>
    </ligand>
</feature>
<gene>
    <name evidence="7" type="primary">hutI</name>
    <name evidence="9" type="ORF">E4T80_04535</name>
</gene>
<dbReference type="GO" id="GO:0019557">
    <property type="term" value="P:L-histidine catabolic process to glutamate and formate"/>
    <property type="evidence" value="ECO:0007669"/>
    <property type="project" value="UniProtKB-UniPathway"/>
</dbReference>
<keyword evidence="7" id="KW-0963">Cytoplasm</keyword>
<feature type="binding site" evidence="7">
    <location>
        <position position="88"/>
    </location>
    <ligand>
        <name>4-imidazolone-5-propanoate</name>
        <dbReference type="ChEBI" id="CHEBI:77893"/>
    </ligand>
</feature>
<evidence type="ECO:0000256" key="3">
    <source>
        <dbReference type="ARBA" id="ARBA00022801"/>
    </source>
</evidence>
<organism evidence="9 10">
    <name type="scientific">Muribacter muris</name>
    <dbReference type="NCBI Taxonomy" id="67855"/>
    <lineage>
        <taxon>Bacteria</taxon>
        <taxon>Pseudomonadati</taxon>
        <taxon>Pseudomonadota</taxon>
        <taxon>Gammaproteobacteria</taxon>
        <taxon>Pasteurellales</taxon>
        <taxon>Pasteurellaceae</taxon>
        <taxon>Muribacter</taxon>
    </lineage>
</organism>
<dbReference type="PANTHER" id="PTHR42752:SF1">
    <property type="entry name" value="IMIDAZOLONEPROPIONASE-RELATED"/>
    <property type="match status" value="1"/>
</dbReference>
<evidence type="ECO:0000259" key="8">
    <source>
        <dbReference type="Pfam" id="PF01979"/>
    </source>
</evidence>
<feature type="binding site" evidence="7">
    <location>
        <position position="79"/>
    </location>
    <ligand>
        <name>Zn(2+)</name>
        <dbReference type="ChEBI" id="CHEBI:29105"/>
    </ligand>
</feature>
<feature type="binding site" evidence="7">
    <location>
        <position position="184"/>
    </location>
    <ligand>
        <name>4-imidazolone-5-propanoate</name>
        <dbReference type="ChEBI" id="CHEBI:77893"/>
    </ligand>
</feature>
<dbReference type="InterPro" id="IPR006680">
    <property type="entry name" value="Amidohydro-rel"/>
</dbReference>
<feature type="binding site" evidence="7">
    <location>
        <position position="328"/>
    </location>
    <ligand>
        <name>4-imidazolone-5-propanoate</name>
        <dbReference type="ChEBI" id="CHEBI:77893"/>
    </ligand>
</feature>
<dbReference type="SUPFAM" id="SSF51338">
    <property type="entry name" value="Composite domain of metallo-dependent hydrolases"/>
    <property type="match status" value="1"/>
</dbReference>
<dbReference type="UniPathway" id="UPA00379">
    <property type="reaction ID" value="UER00551"/>
</dbReference>
<dbReference type="Pfam" id="PF01979">
    <property type="entry name" value="Amidohydro_1"/>
    <property type="match status" value="1"/>
</dbReference>
<dbReference type="FunFam" id="3.20.20.140:FF:000007">
    <property type="entry name" value="Imidazolonepropionase"/>
    <property type="match status" value="1"/>
</dbReference>
<dbReference type="RefSeq" id="WP_135055386.1">
    <property type="nucleotide sequence ID" value="NZ_JADGLC010000007.1"/>
</dbReference>
<evidence type="ECO:0000256" key="6">
    <source>
        <dbReference type="ARBA" id="ARBA00023004"/>
    </source>
</evidence>
<dbReference type="AlphaFoldDB" id="A0A4Y9K2C2"/>
<comment type="subcellular location">
    <subcellularLocation>
        <location evidence="7">Cytoplasm</location>
    </subcellularLocation>
</comment>
<evidence type="ECO:0000313" key="9">
    <source>
        <dbReference type="EMBL" id="TFV11170.1"/>
    </source>
</evidence>